<keyword evidence="2" id="KW-1185">Reference proteome</keyword>
<organism evidence="1 2">
    <name type="scientific">Cirrhinus molitorella</name>
    <name type="common">mud carp</name>
    <dbReference type="NCBI Taxonomy" id="172907"/>
    <lineage>
        <taxon>Eukaryota</taxon>
        <taxon>Metazoa</taxon>
        <taxon>Chordata</taxon>
        <taxon>Craniata</taxon>
        <taxon>Vertebrata</taxon>
        <taxon>Euteleostomi</taxon>
        <taxon>Actinopterygii</taxon>
        <taxon>Neopterygii</taxon>
        <taxon>Teleostei</taxon>
        <taxon>Ostariophysi</taxon>
        <taxon>Cypriniformes</taxon>
        <taxon>Cyprinidae</taxon>
        <taxon>Labeoninae</taxon>
        <taxon>Labeonini</taxon>
        <taxon>Cirrhinus</taxon>
    </lineage>
</organism>
<sequence>MKYEQSPGEGLSSLTQLKPIVEGDFVFNGRHLVNQEFVKRNPEESNSAFVSLTPSDFSALEDRNKGLEIELIFSMAVPSGFEPTSPQAVPSLHQEINLPLMQNSSRACVLAACEEDTQRVPWRIAKGYGSTGNGLSSEAISCASLHTRLRQMQSSCMGEKSLQQCSVYFQAPSGKLVSNLIQCVATLGEERMRASLLGDNGETYHWKASKPPVKSSARLCESRCDRTYDTLSI</sequence>
<reference evidence="1" key="1">
    <citation type="submission" date="2023-08" db="EMBL/GenBank/DDBJ databases">
        <title>Chromosome-level Genome Assembly of mud carp (Cirrhinus molitorella).</title>
        <authorList>
            <person name="Liu H."/>
        </authorList>
    </citation>
    <scope>NUCLEOTIDE SEQUENCE</scope>
    <source>
        <strain evidence="1">Prfri</strain>
        <tissue evidence="1">Muscle</tissue>
    </source>
</reference>
<name>A0AA88Q3T0_9TELE</name>
<dbReference type="Proteomes" id="UP001187343">
    <property type="component" value="Unassembled WGS sequence"/>
</dbReference>
<proteinExistence type="predicted"/>
<dbReference type="AlphaFoldDB" id="A0AA88Q3T0"/>
<evidence type="ECO:0000313" key="1">
    <source>
        <dbReference type="EMBL" id="KAK2914023.1"/>
    </source>
</evidence>
<protein>
    <submittedName>
        <fullName evidence="1">Uncharacterized protein</fullName>
    </submittedName>
</protein>
<accession>A0AA88Q3T0</accession>
<comment type="caution">
    <text evidence="1">The sequence shown here is derived from an EMBL/GenBank/DDBJ whole genome shotgun (WGS) entry which is preliminary data.</text>
</comment>
<evidence type="ECO:0000313" key="2">
    <source>
        <dbReference type="Proteomes" id="UP001187343"/>
    </source>
</evidence>
<dbReference type="EMBL" id="JAUYZG010000002">
    <property type="protein sequence ID" value="KAK2914023.1"/>
    <property type="molecule type" value="Genomic_DNA"/>
</dbReference>
<gene>
    <name evidence="1" type="ORF">Q8A67_002422</name>
</gene>